<feature type="domain" description="N-acetyltransferase" evidence="2">
    <location>
        <begin position="6"/>
        <end position="93"/>
    </location>
</feature>
<dbReference type="PROSITE" id="PS51186">
    <property type="entry name" value="GNAT"/>
    <property type="match status" value="1"/>
</dbReference>
<dbReference type="AlphaFoldDB" id="A0AAP2GWM9"/>
<comment type="caution">
    <text evidence="3">The sequence shown here is derived from an EMBL/GenBank/DDBJ whole genome shotgun (WGS) entry which is preliminary data.</text>
</comment>
<dbReference type="InterPro" id="IPR031165">
    <property type="entry name" value="GNAT_YJDJ"/>
</dbReference>
<protein>
    <submittedName>
        <fullName evidence="3">N-acetyltransferase</fullName>
    </submittedName>
</protein>
<organism evidence="3 4">
    <name type="scientific">Dawidia cretensis</name>
    <dbReference type="NCBI Taxonomy" id="2782350"/>
    <lineage>
        <taxon>Bacteria</taxon>
        <taxon>Pseudomonadati</taxon>
        <taxon>Bacteroidota</taxon>
        <taxon>Cytophagia</taxon>
        <taxon>Cytophagales</taxon>
        <taxon>Chryseotaleaceae</taxon>
        <taxon>Dawidia</taxon>
    </lineage>
</organism>
<dbReference type="Proteomes" id="UP001319080">
    <property type="component" value="Unassembled WGS sequence"/>
</dbReference>
<dbReference type="Pfam" id="PF14542">
    <property type="entry name" value="Acetyltransf_CG"/>
    <property type="match status" value="1"/>
</dbReference>
<reference evidence="3 4" key="1">
    <citation type="submission" date="2021-05" db="EMBL/GenBank/DDBJ databases">
        <title>A Polyphasic approach of four new species of the genus Ohtaekwangia: Ohtaekwangia histidinii sp. nov., Ohtaekwangia cretensis sp. nov., Ohtaekwangia indiensis sp. nov., Ohtaekwangia reichenbachii sp. nov. from diverse environment.</title>
        <authorList>
            <person name="Octaviana S."/>
        </authorList>
    </citation>
    <scope>NUCLEOTIDE SEQUENCE [LARGE SCALE GENOMIC DNA]</scope>
    <source>
        <strain evidence="3 4">PWU5</strain>
    </source>
</reference>
<dbReference type="CDD" id="cd04301">
    <property type="entry name" value="NAT_SF"/>
    <property type="match status" value="1"/>
</dbReference>
<evidence type="ECO:0000259" key="2">
    <source>
        <dbReference type="PROSITE" id="PS51729"/>
    </source>
</evidence>
<keyword evidence="4" id="KW-1185">Reference proteome</keyword>
<dbReference type="Gene3D" id="3.40.630.30">
    <property type="match status" value="1"/>
</dbReference>
<accession>A0AAP2GWM9</accession>
<sequence>MEIKLTETANKGAFYIEQDGTRAAEMTFSKAGPTLIIIDHTEVSDALRGKSAGKQLVAAAVQHARDHGLKILPLCPFAKSVFDKVAEYGDVLDQ</sequence>
<dbReference type="PROSITE" id="PS51729">
    <property type="entry name" value="GNAT_YJDJ"/>
    <property type="match status" value="1"/>
</dbReference>
<dbReference type="InterPro" id="IPR000182">
    <property type="entry name" value="GNAT_dom"/>
</dbReference>
<dbReference type="PANTHER" id="PTHR31435">
    <property type="entry name" value="PROTEIN NATD1"/>
    <property type="match status" value="1"/>
</dbReference>
<dbReference type="GO" id="GO:0016747">
    <property type="term" value="F:acyltransferase activity, transferring groups other than amino-acyl groups"/>
    <property type="evidence" value="ECO:0007669"/>
    <property type="project" value="InterPro"/>
</dbReference>
<evidence type="ECO:0000259" key="1">
    <source>
        <dbReference type="PROSITE" id="PS51186"/>
    </source>
</evidence>
<dbReference type="RefSeq" id="WP_254086481.1">
    <property type="nucleotide sequence ID" value="NZ_JAHESE010000027.1"/>
</dbReference>
<dbReference type="PANTHER" id="PTHR31435:SF10">
    <property type="entry name" value="BSR4717 PROTEIN"/>
    <property type="match status" value="1"/>
</dbReference>
<name>A0AAP2GWM9_9BACT</name>
<dbReference type="InterPro" id="IPR045057">
    <property type="entry name" value="Gcn5-rel_NAT"/>
</dbReference>
<evidence type="ECO:0000313" key="3">
    <source>
        <dbReference type="EMBL" id="MBT1710907.1"/>
    </source>
</evidence>
<gene>
    <name evidence="3" type="ORF">KK062_21875</name>
</gene>
<dbReference type="InterPro" id="IPR016181">
    <property type="entry name" value="Acyl_CoA_acyltransferase"/>
</dbReference>
<evidence type="ECO:0000313" key="4">
    <source>
        <dbReference type="Proteomes" id="UP001319080"/>
    </source>
</evidence>
<feature type="domain" description="N-acetyltransferase" evidence="1">
    <location>
        <begin position="1"/>
        <end position="94"/>
    </location>
</feature>
<dbReference type="SUPFAM" id="SSF55729">
    <property type="entry name" value="Acyl-CoA N-acyltransferases (Nat)"/>
    <property type="match status" value="1"/>
</dbReference>
<proteinExistence type="predicted"/>
<dbReference type="EMBL" id="JAHESE010000027">
    <property type="protein sequence ID" value="MBT1710907.1"/>
    <property type="molecule type" value="Genomic_DNA"/>
</dbReference>